<organism evidence="3 4">
    <name type="scientific">Diplogelasinospora grovesii</name>
    <dbReference type="NCBI Taxonomy" id="303347"/>
    <lineage>
        <taxon>Eukaryota</taxon>
        <taxon>Fungi</taxon>
        <taxon>Dikarya</taxon>
        <taxon>Ascomycota</taxon>
        <taxon>Pezizomycotina</taxon>
        <taxon>Sordariomycetes</taxon>
        <taxon>Sordariomycetidae</taxon>
        <taxon>Sordariales</taxon>
        <taxon>Diplogelasinosporaceae</taxon>
        <taxon>Diplogelasinospora</taxon>
    </lineage>
</organism>
<dbReference type="SUPFAM" id="SSF53067">
    <property type="entry name" value="Actin-like ATPase domain"/>
    <property type="match status" value="2"/>
</dbReference>
<evidence type="ECO:0000256" key="1">
    <source>
        <dbReference type="ARBA" id="ARBA00022741"/>
    </source>
</evidence>
<evidence type="ECO:0000313" key="4">
    <source>
        <dbReference type="Proteomes" id="UP001303473"/>
    </source>
</evidence>
<dbReference type="EMBL" id="MU853869">
    <property type="protein sequence ID" value="KAK3936893.1"/>
    <property type="molecule type" value="Genomic_DNA"/>
</dbReference>
<dbReference type="InterPro" id="IPR013126">
    <property type="entry name" value="Hsp_70_fam"/>
</dbReference>
<dbReference type="GO" id="GO:0005524">
    <property type="term" value="F:ATP binding"/>
    <property type="evidence" value="ECO:0007669"/>
    <property type="project" value="UniProtKB-KW"/>
</dbReference>
<dbReference type="PRINTS" id="PR00301">
    <property type="entry name" value="HEATSHOCK70"/>
</dbReference>
<accession>A0AAN6N304</accession>
<dbReference type="InterPro" id="IPR043129">
    <property type="entry name" value="ATPase_NBD"/>
</dbReference>
<reference evidence="4" key="1">
    <citation type="journal article" date="2023" name="Mol. Phylogenet. Evol.">
        <title>Genome-scale phylogeny and comparative genomics of the fungal order Sordariales.</title>
        <authorList>
            <person name="Hensen N."/>
            <person name="Bonometti L."/>
            <person name="Westerberg I."/>
            <person name="Brannstrom I.O."/>
            <person name="Guillou S."/>
            <person name="Cros-Aarteil S."/>
            <person name="Calhoun S."/>
            <person name="Haridas S."/>
            <person name="Kuo A."/>
            <person name="Mondo S."/>
            <person name="Pangilinan J."/>
            <person name="Riley R."/>
            <person name="LaButti K."/>
            <person name="Andreopoulos B."/>
            <person name="Lipzen A."/>
            <person name="Chen C."/>
            <person name="Yan M."/>
            <person name="Daum C."/>
            <person name="Ng V."/>
            <person name="Clum A."/>
            <person name="Steindorff A."/>
            <person name="Ohm R.A."/>
            <person name="Martin F."/>
            <person name="Silar P."/>
            <person name="Natvig D.O."/>
            <person name="Lalanne C."/>
            <person name="Gautier V."/>
            <person name="Ament-Velasquez S.L."/>
            <person name="Kruys A."/>
            <person name="Hutchinson M.I."/>
            <person name="Powell A.J."/>
            <person name="Barry K."/>
            <person name="Miller A.N."/>
            <person name="Grigoriev I.V."/>
            <person name="Debuchy R."/>
            <person name="Gladieux P."/>
            <person name="Hiltunen Thoren M."/>
            <person name="Johannesson H."/>
        </authorList>
    </citation>
    <scope>NUCLEOTIDE SEQUENCE [LARGE SCALE GENOMIC DNA]</scope>
    <source>
        <strain evidence="4">CBS 340.73</strain>
    </source>
</reference>
<dbReference type="Pfam" id="PF00012">
    <property type="entry name" value="HSP70"/>
    <property type="match status" value="1"/>
</dbReference>
<dbReference type="Gene3D" id="3.30.420.40">
    <property type="match status" value="1"/>
</dbReference>
<evidence type="ECO:0000256" key="2">
    <source>
        <dbReference type="ARBA" id="ARBA00022840"/>
    </source>
</evidence>
<dbReference type="PANTHER" id="PTHR14187:SF5">
    <property type="entry name" value="HEAT SHOCK 70 KDA PROTEIN 12A"/>
    <property type="match status" value="1"/>
</dbReference>
<evidence type="ECO:0000313" key="3">
    <source>
        <dbReference type="EMBL" id="KAK3936893.1"/>
    </source>
</evidence>
<dbReference type="AlphaFoldDB" id="A0AAN6N304"/>
<keyword evidence="1" id="KW-0547">Nucleotide-binding</keyword>
<gene>
    <name evidence="3" type="ORF">QBC46DRAFT_357106</name>
</gene>
<comment type="caution">
    <text evidence="3">The sequence shown here is derived from an EMBL/GenBank/DDBJ whole genome shotgun (WGS) entry which is preliminary data.</text>
</comment>
<dbReference type="GO" id="GO:0140662">
    <property type="term" value="F:ATP-dependent protein folding chaperone"/>
    <property type="evidence" value="ECO:0007669"/>
    <property type="project" value="InterPro"/>
</dbReference>
<name>A0AAN6N304_9PEZI</name>
<evidence type="ECO:0008006" key="5">
    <source>
        <dbReference type="Google" id="ProtNLM"/>
    </source>
</evidence>
<keyword evidence="4" id="KW-1185">Reference proteome</keyword>
<protein>
    <recommendedName>
        <fullName evidence="5">Actin-like ATPase domain-containing protein</fullName>
    </recommendedName>
</protein>
<dbReference type="CDD" id="cd10170">
    <property type="entry name" value="ASKHA_NBD_HSP70"/>
    <property type="match status" value="1"/>
</dbReference>
<dbReference type="Proteomes" id="UP001303473">
    <property type="component" value="Unassembled WGS sequence"/>
</dbReference>
<dbReference type="PANTHER" id="PTHR14187">
    <property type="entry name" value="ALPHA KINASE/ELONGATION FACTOR 2 KINASE"/>
    <property type="match status" value="1"/>
</dbReference>
<sequence>MCEPTLFYGANKPEYDSDIMVIGIDFGTTYSGVAWATAADFDNRHINLITTWEGTGREEGKAPTELYENGRGWTWGYDIPLDADPVRWFKLLLLKNKDIPFEMPNAKFLRRAQKVMGETGKKAVDLVADYLWCLWAHVLECLYRSRGKSVVDALPFHVVITVPAIWKGYARQKMRAAAKNAGILNPRPAGPTKLTLVPEPEAASLSTLYEQGSGIKKNDVYVICDAGGGTVDIITYKITETNPIAMEEAVSGAGLLCGGIFIDHEFERMCKNRLGDRWGNLSKAGRKEIMREWESAIKPQFKPTNTGREYIISLPAEAFMSGRSSSLDDTSREPHIKKGRIHFKGSHIQQVFSGEFGRIGDLIDQQIQSSQKQGLTVTGVILVGGLGGSPYLYEHLKGRLKRFGGITILQSSGMKPRTAICRGAVFKGFLSGSGSGSNSEDQTQSMNLLRNDIPIMVTSTISRANYGVGRMSRFEEGVHLDEDKIWHPVMGEWRADNQMQWYLKKGDNVLKAKPVRRTFGNYFDPEHSDIRTSIKKFTVPLHECDDADAPTRRTSSVKPLCNVVVEVACSEYEDFENGQGKLVKKLEYDVEMIPSGSSLEFVVYLKGRRLAEKSVDISFE</sequence>
<keyword evidence="2" id="KW-0067">ATP-binding</keyword>
<proteinExistence type="predicted"/>